<dbReference type="OrthoDB" id="19679at2759"/>
<reference evidence="5 6" key="1">
    <citation type="journal article" date="2016" name="Mol. Biol. Evol.">
        <title>Comparative Genomics of Early-Diverging Mushroom-Forming Fungi Provides Insights into the Origins of Lignocellulose Decay Capabilities.</title>
        <authorList>
            <person name="Nagy L.G."/>
            <person name="Riley R."/>
            <person name="Tritt A."/>
            <person name="Adam C."/>
            <person name="Daum C."/>
            <person name="Floudas D."/>
            <person name="Sun H."/>
            <person name="Yadav J.S."/>
            <person name="Pangilinan J."/>
            <person name="Larsson K.H."/>
            <person name="Matsuura K."/>
            <person name="Barry K."/>
            <person name="Labutti K."/>
            <person name="Kuo R."/>
            <person name="Ohm R.A."/>
            <person name="Bhattacharya S.S."/>
            <person name="Shirouzu T."/>
            <person name="Yoshinaga Y."/>
            <person name="Martin F.M."/>
            <person name="Grigoriev I.V."/>
            <person name="Hibbett D.S."/>
        </authorList>
    </citation>
    <scope>NUCLEOTIDE SEQUENCE [LARGE SCALE GENOMIC DNA]</scope>
    <source>
        <strain evidence="5 6">HHB9708</strain>
    </source>
</reference>
<protein>
    <recommendedName>
        <fullName evidence="7">Nuclear protein DGCR14</fullName>
    </recommendedName>
</protein>
<feature type="region of interest" description="Disordered" evidence="4">
    <location>
        <begin position="200"/>
        <end position="228"/>
    </location>
</feature>
<comment type="subcellular location">
    <subcellularLocation>
        <location evidence="1">Nucleus</location>
    </subcellularLocation>
</comment>
<feature type="region of interest" description="Disordered" evidence="4">
    <location>
        <begin position="419"/>
        <end position="508"/>
    </location>
</feature>
<dbReference type="EMBL" id="KV419408">
    <property type="protein sequence ID" value="KZS93164.1"/>
    <property type="molecule type" value="Genomic_DNA"/>
</dbReference>
<dbReference type="Pfam" id="PF09751">
    <property type="entry name" value="Es2"/>
    <property type="match status" value="1"/>
</dbReference>
<evidence type="ECO:0000256" key="2">
    <source>
        <dbReference type="ARBA" id="ARBA00009072"/>
    </source>
</evidence>
<name>A0A164UER2_9AGAM</name>
<proteinExistence type="inferred from homology"/>
<comment type="similarity">
    <text evidence="2">Belongs to the ESS2 family.</text>
</comment>
<feature type="compositionally biased region" description="Basic and acidic residues" evidence="4">
    <location>
        <begin position="487"/>
        <end position="499"/>
    </location>
</feature>
<gene>
    <name evidence="5" type="ORF">SISNIDRAFT_441785</name>
</gene>
<dbReference type="InterPro" id="IPR019148">
    <property type="entry name" value="Nuclear_protein_DGCR14_ESS-2"/>
</dbReference>
<feature type="region of interest" description="Disordered" evidence="4">
    <location>
        <begin position="308"/>
        <end position="349"/>
    </location>
</feature>
<evidence type="ECO:0008006" key="7">
    <source>
        <dbReference type="Google" id="ProtNLM"/>
    </source>
</evidence>
<dbReference type="PANTHER" id="PTHR12940:SF0">
    <property type="entry name" value="SPLICING FACTOR ESS-2 HOMOLOG"/>
    <property type="match status" value="1"/>
</dbReference>
<feature type="compositionally biased region" description="Acidic residues" evidence="4">
    <location>
        <begin position="205"/>
        <end position="214"/>
    </location>
</feature>
<dbReference type="STRING" id="1314777.A0A164UER2"/>
<sequence length="508" mass="55365">MTPESSIARSDSNARPSRSLNRQVVLEEDEYTAAVSHIIARDFFPSLVQLDATNNYLDALASEDPHLIGNTARRLAEVQSSPAFTATQTPLGGSVLDTPRNPSLVDFGPPKKRPRYNRDLSLDEFQARYTSEDNSSFTEILEEENKERRQKWGWAWNAQERANSLKGKQIEVREKLLIEPSVPGVRSKLRIEQPRPVGLITNSAGEDEQAVEADDSTKENDEEKDEVKETGMILLGTGQYGDSEESQVNVLAKKKDTRPAGVEGWAFKARNGLMFPPDADIAPYDALQEKVTIGRGAPGSIQHANTRTVVEEDASPSVSQPPTPSRSLVDAAVSGTPYRPRSPKIGGFSLVPNVPSPTPAQLGPAALKQLMTVGQITGTPRVLSSDDDIPPCTPFHIPNLTPREVTANKLSSDASRSLRNKAAMMAGSTPRASSGTKRKTNMDPPSWTPKHAPGNLTPAARRLLDRTVGSTARSRRAEVMGASAGWEGKKPDKAKDISRVRWTPSPRM</sequence>
<dbReference type="AlphaFoldDB" id="A0A164UER2"/>
<dbReference type="GO" id="GO:0071013">
    <property type="term" value="C:catalytic step 2 spliceosome"/>
    <property type="evidence" value="ECO:0007669"/>
    <property type="project" value="TreeGrafter"/>
</dbReference>
<evidence type="ECO:0000313" key="5">
    <source>
        <dbReference type="EMBL" id="KZS93164.1"/>
    </source>
</evidence>
<evidence type="ECO:0000256" key="1">
    <source>
        <dbReference type="ARBA" id="ARBA00004123"/>
    </source>
</evidence>
<dbReference type="PANTHER" id="PTHR12940">
    <property type="entry name" value="ES-2 PROTEIN - RELATED"/>
    <property type="match status" value="1"/>
</dbReference>
<dbReference type="Proteomes" id="UP000076722">
    <property type="component" value="Unassembled WGS sequence"/>
</dbReference>
<evidence type="ECO:0000256" key="4">
    <source>
        <dbReference type="SAM" id="MobiDB-lite"/>
    </source>
</evidence>
<keyword evidence="3" id="KW-0539">Nucleus</keyword>
<feature type="compositionally biased region" description="Basic and acidic residues" evidence="4">
    <location>
        <begin position="215"/>
        <end position="228"/>
    </location>
</feature>
<evidence type="ECO:0000313" key="6">
    <source>
        <dbReference type="Proteomes" id="UP000076722"/>
    </source>
</evidence>
<accession>A0A164UER2</accession>
<feature type="region of interest" description="Disordered" evidence="4">
    <location>
        <begin position="236"/>
        <end position="255"/>
    </location>
</feature>
<evidence type="ECO:0000256" key="3">
    <source>
        <dbReference type="ARBA" id="ARBA00023242"/>
    </source>
</evidence>
<keyword evidence="6" id="KW-1185">Reference proteome</keyword>
<feature type="region of interest" description="Disordered" evidence="4">
    <location>
        <begin position="1"/>
        <end position="21"/>
    </location>
</feature>
<organism evidence="5 6">
    <name type="scientific">Sistotremastrum niveocremeum HHB9708</name>
    <dbReference type="NCBI Taxonomy" id="1314777"/>
    <lineage>
        <taxon>Eukaryota</taxon>
        <taxon>Fungi</taxon>
        <taxon>Dikarya</taxon>
        <taxon>Basidiomycota</taxon>
        <taxon>Agaricomycotina</taxon>
        <taxon>Agaricomycetes</taxon>
        <taxon>Sistotremastrales</taxon>
        <taxon>Sistotremastraceae</taxon>
        <taxon>Sertulicium</taxon>
        <taxon>Sertulicium niveocremeum</taxon>
    </lineage>
</organism>